<evidence type="ECO:0000313" key="4">
    <source>
        <dbReference type="Proteomes" id="UP000039865"/>
    </source>
</evidence>
<feature type="compositionally biased region" description="Polar residues" evidence="2">
    <location>
        <begin position="979"/>
        <end position="989"/>
    </location>
</feature>
<dbReference type="OMA" id="EDQYQQV"/>
<feature type="region of interest" description="Disordered" evidence="2">
    <location>
        <begin position="1590"/>
        <end position="1701"/>
    </location>
</feature>
<accession>A0A077ZXF8</accession>
<feature type="compositionally biased region" description="Basic and acidic residues" evidence="2">
    <location>
        <begin position="1624"/>
        <end position="1701"/>
    </location>
</feature>
<dbReference type="InParanoid" id="A0A077ZXF8"/>
<dbReference type="SUPFAM" id="SSF48371">
    <property type="entry name" value="ARM repeat"/>
    <property type="match status" value="1"/>
</dbReference>
<feature type="region of interest" description="Disordered" evidence="2">
    <location>
        <begin position="905"/>
        <end position="929"/>
    </location>
</feature>
<keyword evidence="1" id="KW-0175">Coiled coil</keyword>
<organism evidence="3 4">
    <name type="scientific">Stylonychia lemnae</name>
    <name type="common">Ciliate</name>
    <dbReference type="NCBI Taxonomy" id="5949"/>
    <lineage>
        <taxon>Eukaryota</taxon>
        <taxon>Sar</taxon>
        <taxon>Alveolata</taxon>
        <taxon>Ciliophora</taxon>
        <taxon>Intramacronucleata</taxon>
        <taxon>Spirotrichea</taxon>
        <taxon>Stichotrichia</taxon>
        <taxon>Sporadotrichida</taxon>
        <taxon>Oxytrichidae</taxon>
        <taxon>Stylonychinae</taxon>
        <taxon>Stylonychia</taxon>
    </lineage>
</organism>
<feature type="compositionally biased region" description="Polar residues" evidence="2">
    <location>
        <begin position="846"/>
        <end position="856"/>
    </location>
</feature>
<feature type="region of interest" description="Disordered" evidence="2">
    <location>
        <begin position="792"/>
        <end position="889"/>
    </location>
</feature>
<feature type="compositionally biased region" description="Basic and acidic residues" evidence="2">
    <location>
        <begin position="1921"/>
        <end position="1935"/>
    </location>
</feature>
<evidence type="ECO:0000256" key="1">
    <source>
        <dbReference type="SAM" id="Coils"/>
    </source>
</evidence>
<evidence type="ECO:0000256" key="2">
    <source>
        <dbReference type="SAM" id="MobiDB-lite"/>
    </source>
</evidence>
<feature type="region of interest" description="Disordered" evidence="2">
    <location>
        <begin position="1897"/>
        <end position="1936"/>
    </location>
</feature>
<dbReference type="EMBL" id="CCKQ01003481">
    <property type="protein sequence ID" value="CDW74596.1"/>
    <property type="molecule type" value="Genomic_DNA"/>
</dbReference>
<dbReference type="InterPro" id="IPR016024">
    <property type="entry name" value="ARM-type_fold"/>
</dbReference>
<feature type="region of interest" description="Disordered" evidence="2">
    <location>
        <begin position="979"/>
        <end position="1055"/>
    </location>
</feature>
<feature type="coiled-coil region" evidence="1">
    <location>
        <begin position="654"/>
        <end position="685"/>
    </location>
</feature>
<feature type="compositionally biased region" description="Basic and acidic residues" evidence="2">
    <location>
        <begin position="835"/>
        <end position="844"/>
    </location>
</feature>
<feature type="compositionally biased region" description="Polar residues" evidence="2">
    <location>
        <begin position="1897"/>
        <end position="1916"/>
    </location>
</feature>
<sequence>MEIDLEIYSHLVKAGVLEGGINNPSHKVLLDLRKVIFDKDTSILFENGIAFARYMIYIKRRLESQQDEQQSRLGFKIDEEKLTQLRTSVTPSIRLHNWNLIIKELMKVGFKVNADMKSLLVAGDYGIINDYLIALYNFEMNQTGGQTVDINSSFNPNKSVDQSSFLNQIQGGSEGAVDIGDMDYNKRPNETTTCLEFLLNVICKAFGMVPKQAAGLLTNANKYLNIAIIKGLKNEYDPIISLYQETYAHSKHLTSLIEHEHSFHLSTNTLGLILNAFKSGFLSQSDEVVSWCCRLFAKIAYDFVDAGEIIGIAWDWFKDENQGCLETCIQALKKHQYILDSMVPVLVNFARYNFAELFTHHLRKFTPLLTDYFNIIHELIGPLNDSKFSREELKNTGTLDFFIELCISKGDTNNGAIDTTKNDREAAICLLCTLWSMFQDKFDKPMDNFDFEGSTRARVFMHLRNTQTQEPQTLGQITLTILKRNCRDKSQIVRMTAISQLFRLLDQFSSERNQYAPILYKTLIFSLIENHSNELIRSHIMSNFQFTFERITTIPVGILVDPLVKQIYMSEGVTFKFNIFDFDFFSAMARHPRLNIKNAIQVADLMAKAYLNENALDFQTSASVSLMLIVTRFLDHQATQEFIVKFSTVAMTMLSQIEKDISEKNAERRQKVQEFEQQLEEQKKKQRVPKKKWPPELTIEEKLKPPEETSEEVELRARQLIRRHRIIDLIKSVIKYRNQDLNDEMKVVLLSALQKHLETHKEESKGIVHILDWWWGQPQKLLQEFIMKQKDDEKRRDRDLEMQDRYGTEIERQYQSQYDAGRSETDSYTIAPKQARSEYQEKPIKRQQTYDSITPNKKNDKSIMLKDVVKNDDLKPKPKEMTKKQAQSVVDLKTDKPKNEFLSILENSKKEEIPSAQKKPSQNKRNIDPVSRNFDEVQSILTSQNNGKGPIKAKQLQANSKTLHYEEDASDYLGKNFKNTKSIPYSDKNSGPPPKGYGPGRNMSMPQLPPIHQNKNRQQNSYDSDEDQSTYRPPAQNKSAKKSNKKATSDSPSVDDDYYKYLKYQQMQMSKNNKNSKSQAQLALEQKALMSQVPYDNFLRSKNVKVASLINKPKDRKVLLEIEKINQKKQEKEYKKYLDEQVKEFREQRKKQKLKQLLERRKLELGVAPMIKKKPGQATDKSKAQTRASRRRWKSEGSQMNDEIEDDDYEEDQRRRKNQKLDVLILDEGERLPEERERLRKFIPQMQLVDINTEEEERDKVQINLWLSKYNKLFKALFNKYANTVRKNIEADFDYQDQKSKKMNFAEILKYTKDHNILNELLTKDEIQSLVRMINLKRKRSEDVSNLDQEAFIQFYIQMAHNIFYFKQQKIRMSMIEMLEQLLKHMQKALLYKGENVQMYEDPEFVVGLDRGKLRQLNQQLEEDPGMEVPQGYYKVYEKEQYFDYNLPDYLPIPEAKKIAVETLDSLIFDLFGLHFLEPRAYTVVQPKIKQEQKIVQGKHKKNLDEINKFNKTQMQQKTRGKEMQLSSNMKGQIDQLTNQYPKEDLDQVGMVLESILQKLDPKGQNQGQTGSNPFSLGREQIVNKIHQDKMKKQLEDEKFSHEREMRRLKHERELRQKMSLLQQEKEGKEYEKVKKTKDQENTEQDKKRRKEEERQKEIERRKREMEDKKQRDLEDLQRQKEEEQERKRKNAERKAKEQKEFLKQQKDKIAKDLEVKVKDRKQLVEVQKQVEKETEQKKTKIMSNMVSYIGKTKEDRKQEEEKQKQEVNRFMEDPGTKNLLQRYSKGLKQYYKYFGTQDKQTIEFSLEAKNETINFAKFIKFGYQSNIYPALISHEDLQHIFRHLVRERLEVKNESKILKDKLSAEEVEKLHVIDFEYFKKSMIMIAALAQDRLAGTSKQNSNKPQGIEQRVQSRSMNKRPGHDPKLDTSAKFNKDQLSNSLTRKTKEVKEIKILKDHAPKYDTKIEDIHMAKPLRIESLNTKTLENLFAFLEINEGDSTTKVADKIHKTRLEIAGQKPTKFKKEEIKKIQQL</sequence>
<name>A0A077ZXF8_STYLE</name>
<dbReference type="OrthoDB" id="305343at2759"/>
<proteinExistence type="predicted"/>
<evidence type="ECO:0000313" key="3">
    <source>
        <dbReference type="EMBL" id="CDW74596.1"/>
    </source>
</evidence>
<reference evidence="3 4" key="1">
    <citation type="submission" date="2014-06" db="EMBL/GenBank/DDBJ databases">
        <authorList>
            <person name="Swart Estienne"/>
        </authorList>
    </citation>
    <scope>NUCLEOTIDE SEQUENCE [LARGE SCALE GENOMIC DNA]</scope>
    <source>
        <strain evidence="3 4">130c</strain>
    </source>
</reference>
<feature type="compositionally biased region" description="Basic and acidic residues" evidence="2">
    <location>
        <begin position="857"/>
        <end position="883"/>
    </location>
</feature>
<feature type="compositionally biased region" description="Basic and acidic residues" evidence="2">
    <location>
        <begin position="1590"/>
        <end position="1617"/>
    </location>
</feature>
<gene>
    <name evidence="3" type="primary">Contig13268.g14160</name>
    <name evidence="3" type="ORF">STYLEM_3577</name>
</gene>
<feature type="compositionally biased region" description="Basic and acidic residues" evidence="2">
    <location>
        <begin position="792"/>
        <end position="812"/>
    </location>
</feature>
<protein>
    <submittedName>
        <fullName evidence="3">Uncharacterized protein</fullName>
    </submittedName>
</protein>
<feature type="region of interest" description="Disordered" evidence="2">
    <location>
        <begin position="1169"/>
        <end position="1212"/>
    </location>
</feature>
<dbReference type="Proteomes" id="UP000039865">
    <property type="component" value="Unassembled WGS sequence"/>
</dbReference>
<keyword evidence="4" id="KW-1185">Reference proteome</keyword>
<feature type="compositionally biased region" description="Acidic residues" evidence="2">
    <location>
        <begin position="1202"/>
        <end position="1211"/>
    </location>
</feature>